<dbReference type="RefSeq" id="XP_004220648.1">
    <property type="nucleotide sequence ID" value="XM_004220600.1"/>
</dbReference>
<dbReference type="VEuPathDB" id="PlasmoDB:PCYB_022510"/>
<protein>
    <submittedName>
        <fullName evidence="8">Adapter-related protein complex 4 beta 1 subunit</fullName>
    </submittedName>
</protein>
<dbReference type="InterPro" id="IPR012295">
    <property type="entry name" value="TBP_dom_sf"/>
</dbReference>
<dbReference type="GO" id="GO:0016192">
    <property type="term" value="P:vesicle-mediated transport"/>
    <property type="evidence" value="ECO:0007669"/>
    <property type="project" value="InterPro"/>
</dbReference>
<dbReference type="GO" id="GO:0012505">
    <property type="term" value="C:endomembrane system"/>
    <property type="evidence" value="ECO:0007669"/>
    <property type="project" value="UniProtKB-SubCell"/>
</dbReference>
<evidence type="ECO:0000259" key="7">
    <source>
        <dbReference type="SMART" id="SM01020"/>
    </source>
</evidence>
<dbReference type="EMBL" id="DF157094">
    <property type="protein sequence ID" value="GAB64681.1"/>
    <property type="molecule type" value="Genomic_DNA"/>
</dbReference>
<sequence>MLTRVCCDVNLLVEPQHTDDVRIPAPLLQSEINKLKEVLKKLPQEKNEEKKREVLKKVIAYMTLGVDVSKLFPDVIMISNTNDIIQKKMIYLYLNNYAETNSELSLLTINTLQKDSKDDDPIIRGLALRSFCNLRINNLFEYIEGPLFNGLNDKNSYVRRIAIISCIKLIKMNPQIAIKNDVIKILKNKLLDKDSQCIINAVHALNEILVDEGGLKVNKEIIFNMLNKISTFNEWGKCVVLNIVSTYIPENEDEMYDIMNILENHIRDFSSAVFLSCLKCFLNFSSNDTNLQIQIFQRMKDPLLTLISTSSYEISYIVLLHTNLLLHEANKLNYNIFDYDYKHFFFRYNDLTYIKDIKLDILVSVATKNNVVMITNELSEYICDQNVDIAQKAIYSIGCIALKIPKAISKIVELALSSFLPMNHSYICSATIEMLANILRKYEEYTKVIIEEIIKHDNKLIENDGIRSYIWIVGEYSEYIENAPYILEEYVNLTDCSYLFMLELLTACVKVLYRRPSEMVVILSSLFDNILKNYKYPELTDKMHFYYKLLSYNYEQAFKIIVCKKKLVKNFCESNENILLDKLFNEFNTLSVLYKQPIYKFVEYSKIRFGGMYDPAENEDEGTHNDHVHMDDAAVDNVNHNIAHVSDTDRESFVNSPEEDAGMAGMYPLPTSDTHTNHLNSRSSGNLPNMNEDMLLMGDEDMGGYHHSGDRHNANGRTNGRTNDHTHDHSRDHAYDHREGDGVGNNDHLPAEAPKYLNNVNAPLSSSNVKKSRGRGSTNNAPTTSVGSNPPNSKKLEKKKSHELINSTNSGKLNKMNDILIDAENINPENYQEQWSILPEQNNEKLFLRKNYYNLQLETIDEFISKYNIVTLASGEIDQCLKFYMYSQFYTKQYIFIELIFNKAENSINWILKSQCDDPNMLDRFTDYFRDIFMNFM</sequence>
<dbReference type="eggNOG" id="KOG1061">
    <property type="taxonomic scope" value="Eukaryota"/>
</dbReference>
<dbReference type="Pfam" id="PF01602">
    <property type="entry name" value="Adaptin_N"/>
    <property type="match status" value="1"/>
</dbReference>
<dbReference type="Proteomes" id="UP000006319">
    <property type="component" value="Chromosome 2"/>
</dbReference>
<feature type="compositionally biased region" description="Basic and acidic residues" evidence="6">
    <location>
        <begin position="722"/>
        <end position="741"/>
    </location>
</feature>
<evidence type="ECO:0000256" key="2">
    <source>
        <dbReference type="ARBA" id="ARBA00006613"/>
    </source>
</evidence>
<dbReference type="Pfam" id="PF09066">
    <property type="entry name" value="B2-adapt-app_C"/>
    <property type="match status" value="1"/>
</dbReference>
<proteinExistence type="inferred from homology"/>
<evidence type="ECO:0000313" key="8">
    <source>
        <dbReference type="EMBL" id="GAB64681.1"/>
    </source>
</evidence>
<dbReference type="AlphaFoldDB" id="K6UCD9"/>
<dbReference type="InterPro" id="IPR015151">
    <property type="entry name" value="B-adaptin_app_sub_C"/>
</dbReference>
<keyword evidence="9" id="KW-1185">Reference proteome</keyword>
<dbReference type="KEGG" id="pcy:PCYB_022510"/>
<evidence type="ECO:0000256" key="3">
    <source>
        <dbReference type="ARBA" id="ARBA00022448"/>
    </source>
</evidence>
<feature type="domain" description="Beta-adaptin appendage C-terminal subdomain" evidence="7">
    <location>
        <begin position="820"/>
        <end position="934"/>
    </location>
</feature>
<dbReference type="GO" id="GO:0030131">
    <property type="term" value="C:clathrin adaptor complex"/>
    <property type="evidence" value="ECO:0007669"/>
    <property type="project" value="InterPro"/>
</dbReference>
<dbReference type="InterPro" id="IPR016024">
    <property type="entry name" value="ARM-type_fold"/>
</dbReference>
<dbReference type="PhylomeDB" id="K6UCD9"/>
<keyword evidence="4" id="KW-0653">Protein transport</keyword>
<accession>K6UCD9</accession>
<evidence type="ECO:0000256" key="4">
    <source>
        <dbReference type="ARBA" id="ARBA00022927"/>
    </source>
</evidence>
<feature type="region of interest" description="Disordered" evidence="6">
    <location>
        <begin position="696"/>
        <end position="810"/>
    </location>
</feature>
<feature type="compositionally biased region" description="Basic and acidic residues" evidence="6">
    <location>
        <begin position="703"/>
        <end position="713"/>
    </location>
</feature>
<keyword evidence="5" id="KW-0472">Membrane</keyword>
<dbReference type="SMART" id="SM01020">
    <property type="entry name" value="B2-adapt-app_C"/>
    <property type="match status" value="1"/>
</dbReference>
<dbReference type="InterPro" id="IPR026739">
    <property type="entry name" value="AP_beta"/>
</dbReference>
<dbReference type="Gene3D" id="1.25.10.10">
    <property type="entry name" value="Leucine-rich Repeat Variant"/>
    <property type="match status" value="1"/>
</dbReference>
<comment type="subcellular location">
    <subcellularLocation>
        <location evidence="1">Endomembrane system</location>
    </subcellularLocation>
</comment>
<evidence type="ECO:0000256" key="5">
    <source>
        <dbReference type="ARBA" id="ARBA00023136"/>
    </source>
</evidence>
<dbReference type="PANTHER" id="PTHR11134">
    <property type="entry name" value="ADAPTOR COMPLEX SUBUNIT BETA FAMILY MEMBER"/>
    <property type="match status" value="1"/>
</dbReference>
<evidence type="ECO:0000256" key="1">
    <source>
        <dbReference type="ARBA" id="ARBA00004308"/>
    </source>
</evidence>
<dbReference type="OMA" id="ANCMHAL"/>
<dbReference type="Gene3D" id="3.30.310.10">
    <property type="entry name" value="TATA-Binding Protein"/>
    <property type="match status" value="1"/>
</dbReference>
<dbReference type="SUPFAM" id="SSF48371">
    <property type="entry name" value="ARM repeat"/>
    <property type="match status" value="1"/>
</dbReference>
<dbReference type="OrthoDB" id="10254310at2759"/>
<evidence type="ECO:0000313" key="9">
    <source>
        <dbReference type="Proteomes" id="UP000006319"/>
    </source>
</evidence>
<organism evidence="8 9">
    <name type="scientific">Plasmodium cynomolgi (strain B)</name>
    <dbReference type="NCBI Taxonomy" id="1120755"/>
    <lineage>
        <taxon>Eukaryota</taxon>
        <taxon>Sar</taxon>
        <taxon>Alveolata</taxon>
        <taxon>Apicomplexa</taxon>
        <taxon>Aconoidasida</taxon>
        <taxon>Haemosporida</taxon>
        <taxon>Plasmodiidae</taxon>
        <taxon>Plasmodium</taxon>
        <taxon>Plasmodium (Plasmodium)</taxon>
    </lineage>
</organism>
<feature type="compositionally biased region" description="Polar residues" evidence="6">
    <location>
        <begin position="758"/>
        <end position="788"/>
    </location>
</feature>
<dbReference type="InterPro" id="IPR002553">
    <property type="entry name" value="Clathrin/coatomer_adapt-like_N"/>
</dbReference>
<comment type="similarity">
    <text evidence="2">Belongs to the adaptor complexes large subunit family.</text>
</comment>
<dbReference type="InterPro" id="IPR011989">
    <property type="entry name" value="ARM-like"/>
</dbReference>
<dbReference type="GO" id="GO:0006886">
    <property type="term" value="P:intracellular protein transport"/>
    <property type="evidence" value="ECO:0007669"/>
    <property type="project" value="InterPro"/>
</dbReference>
<name>K6UCD9_PLACD</name>
<evidence type="ECO:0000256" key="6">
    <source>
        <dbReference type="SAM" id="MobiDB-lite"/>
    </source>
</evidence>
<gene>
    <name evidence="8" type="ORF">PCYB_022510</name>
</gene>
<dbReference type="GeneID" id="14690884"/>
<keyword evidence="3" id="KW-0813">Transport</keyword>
<reference evidence="8 9" key="1">
    <citation type="journal article" date="2012" name="Nat. Genet.">
        <title>Plasmodium cynomolgi genome sequences provide insight into Plasmodium vivax and the monkey malaria clade.</title>
        <authorList>
            <person name="Tachibana S."/>
            <person name="Sullivan S.A."/>
            <person name="Kawai S."/>
            <person name="Nakamura S."/>
            <person name="Kim H.R."/>
            <person name="Goto N."/>
            <person name="Arisue N."/>
            <person name="Palacpac N.M.Q."/>
            <person name="Honma H."/>
            <person name="Yagi M."/>
            <person name="Tougan T."/>
            <person name="Katakai Y."/>
            <person name="Kaneko O."/>
            <person name="Mita T."/>
            <person name="Kita K."/>
            <person name="Yasutomi Y."/>
            <person name="Sutton P.L."/>
            <person name="Shakhbatyan R."/>
            <person name="Horii T."/>
            <person name="Yasunaga T."/>
            <person name="Barnwell J.W."/>
            <person name="Escalante A.A."/>
            <person name="Carlton J.M."/>
            <person name="Tanabe K."/>
        </authorList>
    </citation>
    <scope>NUCLEOTIDE SEQUENCE [LARGE SCALE GENOMIC DNA]</scope>
    <source>
        <strain evidence="8 9">B</strain>
    </source>
</reference>